<feature type="compositionally biased region" description="Low complexity" evidence="1">
    <location>
        <begin position="358"/>
        <end position="369"/>
    </location>
</feature>
<feature type="compositionally biased region" description="Low complexity" evidence="1">
    <location>
        <begin position="8"/>
        <end position="20"/>
    </location>
</feature>
<gene>
    <name evidence="2" type="primary">100637616</name>
</gene>
<organism evidence="2">
    <name type="scientific">Amphimedon queenslandica</name>
    <name type="common">Sponge</name>
    <dbReference type="NCBI Taxonomy" id="400682"/>
    <lineage>
        <taxon>Eukaryota</taxon>
        <taxon>Metazoa</taxon>
        <taxon>Porifera</taxon>
        <taxon>Demospongiae</taxon>
        <taxon>Heteroscleromorpha</taxon>
        <taxon>Haplosclerida</taxon>
        <taxon>Niphatidae</taxon>
        <taxon>Amphimedon</taxon>
    </lineage>
</organism>
<evidence type="ECO:0008006" key="4">
    <source>
        <dbReference type="Google" id="ProtNLM"/>
    </source>
</evidence>
<sequence>MATNRTASPSVDTVSTSVSPRQRGDIDTLSAFQGVISNEDAERQTERLIRLYREKSQGGIPDQNSYKICLLHDDRKWHHAAHDVNQWYTSKNLPCHIRSYCDDGWFDEVQRLKASHYLFFGLPPFEKGKKGFLKRTPRSPVESQQEIDFFTLGGGGPTNLKLNNVVVVLPEKISTKKEYRQKISGHYLEHYVKLDGQKTPSVLAASALGIFIAPQPKPMESDKAYWSANPKLVEDFRVSSEVPLGLTIMTREMAEGAPFERIVLINSISSNYRYEFYARVGRYTHIQSINGILLDGLSVEKVTDVFKKLPDHHVQMLIRYIHMGERDGRKNSGASNEVGHPSGTSPLRELPNRQSVASSDIPPSTIPSSRNETQLKPSTPAEKSLILPLPLFILGDNYSLCKQLYTALKAEPPPPYSELASRGSTTPTDNGGADFSSGVRGGGGRVGNGGSHLPPKRSTSMPQGSNSSSYNRLEHRGSQGSGITTNDESADVLTPLIQRPITLNMESDNRHVRRRTSSFRGISSSDKFIQRCEMPMNKFEKLPSLQDNPETDMTINSPLSPGNTPKPVSTEMLPQHQFILHLPLPELDRFMSHLYFKASGIYLVVIGLEDLIANPVCQYENLFYWINLIHTYVSPDAKRMFVVGLYKRSMIEQKHVIESLKVLNRVLANYRQMVKIPLEEQGYVYLFDLENQEAECQYLCSCILNCTRLFAKSSYYFTREFHDHVFSPFREFQKIASDIGLNHDRALLESKYVMGQRFCMLFDQQQHPIHLPMGYYETLANYSTACISRHCDGCLLIPSVIPELLNLCARLSEYDTQIFDDPDLRGLPLFSIHMLRHGFKILYPNNSKDFEMVIWWMEHLSIIYSVGKKRVQGDERFFVPFLLHYHLSDRPMYEWDEEKVEGMFVDAITLYAQFSSNVPMTIHLFHKILAYILQSVLKIGAQADCFINPDSPEVVLPLHDDNSNDDLGPVLVRFLAVQNIIEFKSNVSNRMRFLHVVENKLSKAFLGSKYYNKTIDVNRVVSFRVPADSFTRETTHPHVWDLAELESSMDEKEEHLVATSHLTEPGNRKKTPALRRWADQDPEMKELPIELAHEISQRLSLSEQWVTFVVKLHLMQNDEILLRKQKPFGDPGAEALQKWKDSSKTLVDLSECLRILHLDNIADKVDTFIGGDDIADPSPYPSKIREKKLPTELFMELSTALNFNEKWALLGSYLNLLKTSEIEALKLKAQVDKGGHVLSLWTDSHLTYQDLINGLQNQKVGLNVYVPKIEAIIKSHNAQL</sequence>
<evidence type="ECO:0000256" key="1">
    <source>
        <dbReference type="SAM" id="MobiDB-lite"/>
    </source>
</evidence>
<evidence type="ECO:0000313" key="2">
    <source>
        <dbReference type="EnsemblMetazoa" id="Aqu2.1.43429_001"/>
    </source>
</evidence>
<keyword evidence="3" id="KW-1185">Reference proteome</keyword>
<dbReference type="KEGG" id="aqu:100637616"/>
<feature type="region of interest" description="Disordered" evidence="1">
    <location>
        <begin position="1"/>
        <end position="22"/>
    </location>
</feature>
<dbReference type="InParanoid" id="A0A1X7VU74"/>
<name>A0A1X7VU74_AMPQE</name>
<dbReference type="OrthoDB" id="10610779at2759"/>
<reference evidence="2" key="2">
    <citation type="submission" date="2017-05" db="UniProtKB">
        <authorList>
            <consortium name="EnsemblMetazoa"/>
        </authorList>
    </citation>
    <scope>IDENTIFICATION</scope>
</reference>
<protein>
    <recommendedName>
        <fullName evidence="4">Death domain-containing protein</fullName>
    </recommendedName>
</protein>
<feature type="compositionally biased region" description="Polar residues" evidence="1">
    <location>
        <begin position="457"/>
        <end position="471"/>
    </location>
</feature>
<proteinExistence type="predicted"/>
<accession>A0A1X7VU74</accession>
<reference evidence="3" key="1">
    <citation type="journal article" date="2010" name="Nature">
        <title>The Amphimedon queenslandica genome and the evolution of animal complexity.</title>
        <authorList>
            <person name="Srivastava M."/>
            <person name="Simakov O."/>
            <person name="Chapman J."/>
            <person name="Fahey B."/>
            <person name="Gauthier M.E."/>
            <person name="Mitros T."/>
            <person name="Richards G.S."/>
            <person name="Conaco C."/>
            <person name="Dacre M."/>
            <person name="Hellsten U."/>
            <person name="Larroux C."/>
            <person name="Putnam N.H."/>
            <person name="Stanke M."/>
            <person name="Adamska M."/>
            <person name="Darling A."/>
            <person name="Degnan S.M."/>
            <person name="Oakley T.H."/>
            <person name="Plachetzki D.C."/>
            <person name="Zhai Y."/>
            <person name="Adamski M."/>
            <person name="Calcino A."/>
            <person name="Cummins S.F."/>
            <person name="Goodstein D.M."/>
            <person name="Harris C."/>
            <person name="Jackson D.J."/>
            <person name="Leys S.P."/>
            <person name="Shu S."/>
            <person name="Woodcroft B.J."/>
            <person name="Vervoort M."/>
            <person name="Kosik K.S."/>
            <person name="Manning G."/>
            <person name="Degnan B.M."/>
            <person name="Rokhsar D.S."/>
        </authorList>
    </citation>
    <scope>NUCLEOTIDE SEQUENCE [LARGE SCALE GENOMIC DNA]</scope>
</reference>
<dbReference type="Proteomes" id="UP000007879">
    <property type="component" value="Unassembled WGS sequence"/>
</dbReference>
<dbReference type="EnsemblMetazoa" id="Aqu2.1.43429_001">
    <property type="protein sequence ID" value="Aqu2.1.43429_001"/>
    <property type="gene ID" value="Aqu2.1.43429"/>
</dbReference>
<dbReference type="EnsemblMetazoa" id="XM_003382833.2">
    <property type="protein sequence ID" value="XP_003382881.2"/>
    <property type="gene ID" value="LOC100637616"/>
</dbReference>
<evidence type="ECO:0000313" key="3">
    <source>
        <dbReference type="Proteomes" id="UP000007879"/>
    </source>
</evidence>
<feature type="region of interest" description="Disordered" evidence="1">
    <location>
        <begin position="410"/>
        <end position="492"/>
    </location>
</feature>
<dbReference type="AlphaFoldDB" id="A0A1X7VU74"/>
<feature type="region of interest" description="Disordered" evidence="1">
    <location>
        <begin position="328"/>
        <end position="380"/>
    </location>
</feature>
<feature type="compositionally biased region" description="Gly residues" evidence="1">
    <location>
        <begin position="439"/>
        <end position="450"/>
    </location>
</feature>